<evidence type="ECO:0000256" key="2">
    <source>
        <dbReference type="ARBA" id="ARBA00022690"/>
    </source>
</evidence>
<dbReference type="InterPro" id="IPR019508">
    <property type="entry name" value="Prot_inh_I48_clitocypin"/>
</dbReference>
<evidence type="ECO:0000256" key="4">
    <source>
        <dbReference type="ARBA" id="ARBA00024855"/>
    </source>
</evidence>
<proteinExistence type="inferred from homology"/>
<dbReference type="EMBL" id="SSOP01000017">
    <property type="protein sequence ID" value="KAB5594716.1"/>
    <property type="molecule type" value="Genomic_DNA"/>
</dbReference>
<sequence length="165" mass="18523">MEVIPGLYHLRSIIIGQQITPGGMYATQRDFGAPIGLSAERPDLKSQLWRIKRADNNTYYIENAQKYPPGVELTGFHNHSLANDSPLTLDQPKKFRIRPVPRNAGENGFYVIEPTGIHIEDSYYCVGGNEHSQQVVIKVLPLDLPEDERPGWVFMPVYSGDEATA</sequence>
<comment type="caution">
    <text evidence="6">The sequence shown here is derived from an EMBL/GenBank/DDBJ whole genome shotgun (WGS) entry which is preliminary data.</text>
</comment>
<protein>
    <recommendedName>
        <fullName evidence="8">Ricin B lectin domain-containing protein</fullName>
    </recommendedName>
</protein>
<dbReference type="AlphaFoldDB" id="A0A5N5QU72"/>
<dbReference type="GO" id="GO:0004869">
    <property type="term" value="F:cysteine-type endopeptidase inhibitor activity"/>
    <property type="evidence" value="ECO:0007669"/>
    <property type="project" value="UniProtKB-KW"/>
</dbReference>
<evidence type="ECO:0000256" key="1">
    <source>
        <dbReference type="ARBA" id="ARBA00011738"/>
    </source>
</evidence>
<organism evidence="6 7">
    <name type="scientific">Ceratobasidium theobromae</name>
    <dbReference type="NCBI Taxonomy" id="1582974"/>
    <lineage>
        <taxon>Eukaryota</taxon>
        <taxon>Fungi</taxon>
        <taxon>Dikarya</taxon>
        <taxon>Basidiomycota</taxon>
        <taxon>Agaricomycotina</taxon>
        <taxon>Agaricomycetes</taxon>
        <taxon>Cantharellales</taxon>
        <taxon>Ceratobasidiaceae</taxon>
        <taxon>Ceratobasidium</taxon>
    </lineage>
</organism>
<accession>A0A5N5QU72</accession>
<reference evidence="6 7" key="1">
    <citation type="journal article" date="2019" name="Fungal Biol. Biotechnol.">
        <title>Draft genome sequence of fastidious pathogen Ceratobasidium theobromae, which causes vascular-streak dieback in Theobroma cacao.</title>
        <authorList>
            <person name="Ali S.S."/>
            <person name="Asman A."/>
            <person name="Shao J."/>
            <person name="Firmansyah A.P."/>
            <person name="Susilo A.W."/>
            <person name="Rosmana A."/>
            <person name="McMahon P."/>
            <person name="Junaid M."/>
            <person name="Guest D."/>
            <person name="Kheng T.Y."/>
            <person name="Meinhardt L.W."/>
            <person name="Bailey B.A."/>
        </authorList>
    </citation>
    <scope>NUCLEOTIDE SEQUENCE [LARGE SCALE GENOMIC DNA]</scope>
    <source>
        <strain evidence="6 7">CT2</strain>
    </source>
</reference>
<evidence type="ECO:0008006" key="8">
    <source>
        <dbReference type="Google" id="ProtNLM"/>
    </source>
</evidence>
<evidence type="ECO:0000313" key="6">
    <source>
        <dbReference type="EMBL" id="KAB5594716.1"/>
    </source>
</evidence>
<name>A0A5N5QU72_9AGAM</name>
<dbReference type="OrthoDB" id="3185655at2759"/>
<keyword evidence="3" id="KW-0789">Thiol protease inhibitor</keyword>
<evidence type="ECO:0000256" key="5">
    <source>
        <dbReference type="ARBA" id="ARBA00025775"/>
    </source>
</evidence>
<dbReference type="Gene3D" id="2.80.10.50">
    <property type="match status" value="1"/>
</dbReference>
<comment type="function">
    <text evidence="4">Binds and inhibits cysteine proteinases. Inhibits most strongly papain and cathepsin L, more weakly bromelain and cathepsin B while it is completely ineffective against cathepsin H.</text>
</comment>
<gene>
    <name evidence="6" type="ORF">CTheo_1863</name>
</gene>
<evidence type="ECO:0000256" key="3">
    <source>
        <dbReference type="ARBA" id="ARBA00022704"/>
    </source>
</evidence>
<keyword evidence="2" id="KW-0646">Protease inhibitor</keyword>
<comment type="subunit">
    <text evidence="1">Homodimer.</text>
</comment>
<dbReference type="Pfam" id="PF10467">
    <property type="entry name" value="Inhibitor_I48"/>
    <property type="match status" value="1"/>
</dbReference>
<evidence type="ECO:0000313" key="7">
    <source>
        <dbReference type="Proteomes" id="UP000383932"/>
    </source>
</evidence>
<dbReference type="Proteomes" id="UP000383932">
    <property type="component" value="Unassembled WGS sequence"/>
</dbReference>
<comment type="similarity">
    <text evidence="5">Belongs to the protease inhibitor I48 family.</text>
</comment>
<keyword evidence="7" id="KW-1185">Reference proteome</keyword>